<dbReference type="SUPFAM" id="SSF56112">
    <property type="entry name" value="Protein kinase-like (PK-like)"/>
    <property type="match status" value="1"/>
</dbReference>
<feature type="region of interest" description="Disordered" evidence="1">
    <location>
        <begin position="1"/>
        <end position="23"/>
    </location>
</feature>
<evidence type="ECO:0000259" key="2">
    <source>
        <dbReference type="PROSITE" id="PS50011"/>
    </source>
</evidence>
<dbReference type="PROSITE" id="PS50011">
    <property type="entry name" value="PROTEIN_KINASE_DOM"/>
    <property type="match status" value="1"/>
</dbReference>
<feature type="domain" description="Protein kinase" evidence="2">
    <location>
        <begin position="1"/>
        <end position="247"/>
    </location>
</feature>
<feature type="compositionally biased region" description="Basic and acidic residues" evidence="1">
    <location>
        <begin position="170"/>
        <end position="183"/>
    </location>
</feature>
<name>A0AAV9GH22_9PEZI</name>
<dbReference type="InterPro" id="IPR011009">
    <property type="entry name" value="Kinase-like_dom_sf"/>
</dbReference>
<feature type="region of interest" description="Disordered" evidence="1">
    <location>
        <begin position="170"/>
        <end position="247"/>
    </location>
</feature>
<dbReference type="Gene3D" id="1.10.510.10">
    <property type="entry name" value="Transferase(Phosphotransferase) domain 1"/>
    <property type="match status" value="1"/>
</dbReference>
<evidence type="ECO:0000256" key="1">
    <source>
        <dbReference type="SAM" id="MobiDB-lite"/>
    </source>
</evidence>
<keyword evidence="4" id="KW-1185">Reference proteome</keyword>
<accession>A0AAV9GH22</accession>
<gene>
    <name evidence="3" type="ORF">QBC34DRAFT_497021</name>
</gene>
<reference evidence="3" key="2">
    <citation type="submission" date="2023-05" db="EMBL/GenBank/DDBJ databases">
        <authorList>
            <consortium name="Lawrence Berkeley National Laboratory"/>
            <person name="Steindorff A."/>
            <person name="Hensen N."/>
            <person name="Bonometti L."/>
            <person name="Westerberg I."/>
            <person name="Brannstrom I.O."/>
            <person name="Guillou S."/>
            <person name="Cros-Aarteil S."/>
            <person name="Calhoun S."/>
            <person name="Haridas S."/>
            <person name="Kuo A."/>
            <person name="Mondo S."/>
            <person name="Pangilinan J."/>
            <person name="Riley R."/>
            <person name="Labutti K."/>
            <person name="Andreopoulos B."/>
            <person name="Lipzen A."/>
            <person name="Chen C."/>
            <person name="Yanf M."/>
            <person name="Daum C."/>
            <person name="Ng V."/>
            <person name="Clum A."/>
            <person name="Ohm R."/>
            <person name="Martin F."/>
            <person name="Silar P."/>
            <person name="Natvig D."/>
            <person name="Lalanne C."/>
            <person name="Gautier V."/>
            <person name="Ament-Velasquez S.L."/>
            <person name="Kruys A."/>
            <person name="Hutchinson M.I."/>
            <person name="Powell A.J."/>
            <person name="Barry K."/>
            <person name="Miller A.N."/>
            <person name="Grigoriev I.V."/>
            <person name="Debuchy R."/>
            <person name="Gladieux P."/>
            <person name="Thoren M.H."/>
            <person name="Johannesson H."/>
        </authorList>
    </citation>
    <scope>NUCLEOTIDE SEQUENCE</scope>
    <source>
        <strain evidence="3">PSN243</strain>
    </source>
</reference>
<dbReference type="AlphaFoldDB" id="A0AAV9GH22"/>
<reference evidence="3" key="1">
    <citation type="journal article" date="2023" name="Mol. Phylogenet. Evol.">
        <title>Genome-scale phylogeny and comparative genomics of the fungal order Sordariales.</title>
        <authorList>
            <person name="Hensen N."/>
            <person name="Bonometti L."/>
            <person name="Westerberg I."/>
            <person name="Brannstrom I.O."/>
            <person name="Guillou S."/>
            <person name="Cros-Aarteil S."/>
            <person name="Calhoun S."/>
            <person name="Haridas S."/>
            <person name="Kuo A."/>
            <person name="Mondo S."/>
            <person name="Pangilinan J."/>
            <person name="Riley R."/>
            <person name="LaButti K."/>
            <person name="Andreopoulos B."/>
            <person name="Lipzen A."/>
            <person name="Chen C."/>
            <person name="Yan M."/>
            <person name="Daum C."/>
            <person name="Ng V."/>
            <person name="Clum A."/>
            <person name="Steindorff A."/>
            <person name="Ohm R.A."/>
            <person name="Martin F."/>
            <person name="Silar P."/>
            <person name="Natvig D.O."/>
            <person name="Lalanne C."/>
            <person name="Gautier V."/>
            <person name="Ament-Velasquez S.L."/>
            <person name="Kruys A."/>
            <person name="Hutchinson M.I."/>
            <person name="Powell A.J."/>
            <person name="Barry K."/>
            <person name="Miller A.N."/>
            <person name="Grigoriev I.V."/>
            <person name="Debuchy R."/>
            <person name="Gladieux P."/>
            <person name="Hiltunen Thoren M."/>
            <person name="Johannesson H."/>
        </authorList>
    </citation>
    <scope>NUCLEOTIDE SEQUENCE</scope>
    <source>
        <strain evidence="3">PSN243</strain>
    </source>
</reference>
<dbReference type="EMBL" id="MU865958">
    <property type="protein sequence ID" value="KAK4446301.1"/>
    <property type="molecule type" value="Genomic_DNA"/>
</dbReference>
<dbReference type="Proteomes" id="UP001321760">
    <property type="component" value="Unassembled WGS sequence"/>
</dbReference>
<evidence type="ECO:0000313" key="4">
    <source>
        <dbReference type="Proteomes" id="UP001321760"/>
    </source>
</evidence>
<sequence length="247" mass="27350">MHTSGQTPADRRTRNLRPSDLPPVMLADDPRLHLEPISLEDCAAENEPEGFIPLSDALLIKRSCSKNEADMLEYAGKEIAIRLVTRIGTVDTISSTFHQQSAIIERGVPCVLSEIRPEERLPTSLRIIELVSQLHARGIIHGDINPSALRWNPQGQLVFADFANARFVQDSDREQNQEQRRWDGDEEFVSPRARSNTRFGQPFVPTESDDLFAIANSGPSPDLSVITDPDVLGDLSAKSRTDIGTGS</sequence>
<proteinExistence type="predicted"/>
<dbReference type="GO" id="GO:0005524">
    <property type="term" value="F:ATP binding"/>
    <property type="evidence" value="ECO:0007669"/>
    <property type="project" value="InterPro"/>
</dbReference>
<protein>
    <recommendedName>
        <fullName evidence="2">Protein kinase domain-containing protein</fullName>
    </recommendedName>
</protein>
<dbReference type="InterPro" id="IPR000719">
    <property type="entry name" value="Prot_kinase_dom"/>
</dbReference>
<organism evidence="3 4">
    <name type="scientific">Podospora aff. communis PSN243</name>
    <dbReference type="NCBI Taxonomy" id="3040156"/>
    <lineage>
        <taxon>Eukaryota</taxon>
        <taxon>Fungi</taxon>
        <taxon>Dikarya</taxon>
        <taxon>Ascomycota</taxon>
        <taxon>Pezizomycotina</taxon>
        <taxon>Sordariomycetes</taxon>
        <taxon>Sordariomycetidae</taxon>
        <taxon>Sordariales</taxon>
        <taxon>Podosporaceae</taxon>
        <taxon>Podospora</taxon>
    </lineage>
</organism>
<dbReference type="GO" id="GO:0004672">
    <property type="term" value="F:protein kinase activity"/>
    <property type="evidence" value="ECO:0007669"/>
    <property type="project" value="InterPro"/>
</dbReference>
<comment type="caution">
    <text evidence="3">The sequence shown here is derived from an EMBL/GenBank/DDBJ whole genome shotgun (WGS) entry which is preliminary data.</text>
</comment>
<evidence type="ECO:0000313" key="3">
    <source>
        <dbReference type="EMBL" id="KAK4446301.1"/>
    </source>
</evidence>